<keyword evidence="2" id="KW-1133">Transmembrane helix</keyword>
<reference evidence="3" key="1">
    <citation type="journal article" date="2023" name="Genome Biol. Evol.">
        <title>First Whole Genome Sequence and Flow Cytometry Genome Size Data for the Lichen-Forming Fungus Ramalina farinacea (Ascomycota).</title>
        <authorList>
            <person name="Llewellyn T."/>
            <person name="Mian S."/>
            <person name="Hill R."/>
            <person name="Leitch I.J."/>
            <person name="Gaya E."/>
        </authorList>
    </citation>
    <scope>NUCLEOTIDE SEQUENCE</scope>
    <source>
        <strain evidence="3">LIQ254RAFAR</strain>
    </source>
</reference>
<evidence type="ECO:0000313" key="4">
    <source>
        <dbReference type="Proteomes" id="UP001161017"/>
    </source>
</evidence>
<dbReference type="Proteomes" id="UP001161017">
    <property type="component" value="Unassembled WGS sequence"/>
</dbReference>
<evidence type="ECO:0000256" key="2">
    <source>
        <dbReference type="SAM" id="Phobius"/>
    </source>
</evidence>
<feature type="region of interest" description="Disordered" evidence="1">
    <location>
        <begin position="298"/>
        <end position="341"/>
    </location>
</feature>
<keyword evidence="2" id="KW-0472">Membrane</keyword>
<name>A0AA43QH56_9LECA</name>
<feature type="transmembrane region" description="Helical" evidence="2">
    <location>
        <begin position="31"/>
        <end position="56"/>
    </location>
</feature>
<comment type="caution">
    <text evidence="3">The sequence shown here is derived from an EMBL/GenBank/DDBJ whole genome shotgun (WGS) entry which is preliminary data.</text>
</comment>
<evidence type="ECO:0000256" key="1">
    <source>
        <dbReference type="SAM" id="MobiDB-lite"/>
    </source>
</evidence>
<dbReference type="EMBL" id="JAPUFD010000001">
    <property type="protein sequence ID" value="MDI1485572.1"/>
    <property type="molecule type" value="Genomic_DNA"/>
</dbReference>
<keyword evidence="2" id="KW-0812">Transmembrane</keyword>
<sequence length="341" mass="37298">MPKNNSRVSAASVNKQLPKKPPKSSRWHKGVLIPFWVLQIIATVIVCGLSIAALIFGRLTTGVLLLTIFSLTDIALLITEIVLFAKGKLHTITYLVFQCVKTGLWLILVIIVIVGYVTIADAESSTSSYVESAGIGFILTVIIFFLFIGTLIYGSVIHHRHRVAQRGTLKLSDMAADRERYFSGPYAEAGLDSTLLQARHAHSPSNSIHRSTLSTDDVPPVYKLGEMDGSGRFAAEAGGLPIQRQAELEGQKTPVWGRRLQGKYYDGLRSQEVPELGLDEREMPHAGEMYEMSAVRSMKSVKSLGTAGGRSGNGTPRRGSRHDHSRQSSRNPRGPYTDIGA</sequence>
<evidence type="ECO:0000313" key="3">
    <source>
        <dbReference type="EMBL" id="MDI1485572.1"/>
    </source>
</evidence>
<accession>A0AA43QH56</accession>
<proteinExistence type="predicted"/>
<feature type="region of interest" description="Disordered" evidence="1">
    <location>
        <begin position="1"/>
        <end position="25"/>
    </location>
</feature>
<gene>
    <name evidence="3" type="ORF">OHK93_000710</name>
</gene>
<protein>
    <submittedName>
        <fullName evidence="3">Uncharacterized protein</fullName>
    </submittedName>
</protein>
<keyword evidence="4" id="KW-1185">Reference proteome</keyword>
<dbReference type="AlphaFoldDB" id="A0AA43QH56"/>
<feature type="transmembrane region" description="Helical" evidence="2">
    <location>
        <begin position="62"/>
        <end position="85"/>
    </location>
</feature>
<feature type="transmembrane region" description="Helical" evidence="2">
    <location>
        <begin position="92"/>
        <end position="117"/>
    </location>
</feature>
<feature type="compositionally biased region" description="Polar residues" evidence="1">
    <location>
        <begin position="1"/>
        <end position="15"/>
    </location>
</feature>
<feature type="transmembrane region" description="Helical" evidence="2">
    <location>
        <begin position="137"/>
        <end position="156"/>
    </location>
</feature>
<organism evidence="3 4">
    <name type="scientific">Ramalina farinacea</name>
    <dbReference type="NCBI Taxonomy" id="258253"/>
    <lineage>
        <taxon>Eukaryota</taxon>
        <taxon>Fungi</taxon>
        <taxon>Dikarya</taxon>
        <taxon>Ascomycota</taxon>
        <taxon>Pezizomycotina</taxon>
        <taxon>Lecanoromycetes</taxon>
        <taxon>OSLEUM clade</taxon>
        <taxon>Lecanoromycetidae</taxon>
        <taxon>Lecanorales</taxon>
        <taxon>Lecanorineae</taxon>
        <taxon>Ramalinaceae</taxon>
        <taxon>Ramalina</taxon>
    </lineage>
</organism>